<feature type="compositionally biased region" description="Low complexity" evidence="2">
    <location>
        <begin position="319"/>
        <end position="353"/>
    </location>
</feature>
<evidence type="ECO:0000313" key="5">
    <source>
        <dbReference type="Proteomes" id="UP000075714"/>
    </source>
</evidence>
<keyword evidence="1" id="KW-0175">Coiled coil</keyword>
<feature type="region of interest" description="Disordered" evidence="2">
    <location>
        <begin position="157"/>
        <end position="541"/>
    </location>
</feature>
<dbReference type="InterPro" id="IPR019448">
    <property type="entry name" value="NT-C2"/>
</dbReference>
<feature type="coiled-coil region" evidence="1">
    <location>
        <begin position="541"/>
        <end position="728"/>
    </location>
</feature>
<gene>
    <name evidence="4" type="ORF">GPECTOR_5g297</name>
</gene>
<feature type="compositionally biased region" description="Basic and acidic residues" evidence="2">
    <location>
        <begin position="167"/>
        <end position="184"/>
    </location>
</feature>
<evidence type="ECO:0000256" key="2">
    <source>
        <dbReference type="SAM" id="MobiDB-lite"/>
    </source>
</evidence>
<feature type="compositionally biased region" description="Basic and acidic residues" evidence="2">
    <location>
        <begin position="302"/>
        <end position="314"/>
    </location>
</feature>
<dbReference type="AlphaFoldDB" id="A0A150GWQ9"/>
<feature type="compositionally biased region" description="Low complexity" evidence="2">
    <location>
        <begin position="529"/>
        <end position="538"/>
    </location>
</feature>
<feature type="compositionally biased region" description="Low complexity" evidence="2">
    <location>
        <begin position="197"/>
        <end position="207"/>
    </location>
</feature>
<feature type="compositionally biased region" description="Polar residues" evidence="2">
    <location>
        <begin position="284"/>
        <end position="294"/>
    </location>
</feature>
<organism evidence="4 5">
    <name type="scientific">Gonium pectorale</name>
    <name type="common">Green alga</name>
    <dbReference type="NCBI Taxonomy" id="33097"/>
    <lineage>
        <taxon>Eukaryota</taxon>
        <taxon>Viridiplantae</taxon>
        <taxon>Chlorophyta</taxon>
        <taxon>core chlorophytes</taxon>
        <taxon>Chlorophyceae</taxon>
        <taxon>CS clade</taxon>
        <taxon>Chlamydomonadales</taxon>
        <taxon>Volvocaceae</taxon>
        <taxon>Gonium</taxon>
    </lineage>
</organism>
<protein>
    <recommendedName>
        <fullName evidence="3">C2 NT-type domain-containing protein</fullName>
    </recommendedName>
</protein>
<proteinExistence type="predicted"/>
<evidence type="ECO:0000259" key="3">
    <source>
        <dbReference type="PROSITE" id="PS51840"/>
    </source>
</evidence>
<evidence type="ECO:0000256" key="1">
    <source>
        <dbReference type="SAM" id="Coils"/>
    </source>
</evidence>
<feature type="compositionally biased region" description="Low complexity" evidence="2">
    <location>
        <begin position="421"/>
        <end position="433"/>
    </location>
</feature>
<dbReference type="PROSITE" id="PS51840">
    <property type="entry name" value="C2_NT"/>
    <property type="match status" value="1"/>
</dbReference>
<accession>A0A150GWQ9</accession>
<sequence>MFGKLLKGRGGHGLKYKIDLQVTTLENLPTSIKKCRVVWARSAKVQITDVKDVRGSVVSFKQVLTQVTTIYKDKSGKFEPKEYEFKVQVPGKSSSDALVTIGKASMDIAKYCSDQNTSQNAMLPISFKVGGTTTGYLKMVITSVFLGDNEDGMTEVSGITGLTSDHGSVREQDLEGFGEEEHAKYSKRTKARRDDASASSPGTSSRSSKPESRSGRHKPLPPMAEEGSDMEDDPEASPPPKPVARRREQEDALGGEENLFARKVKPTVKKPPPKVWDDDEDVSPLNSDISDSDQPTPPPKSKNKERDESLDDMKSSLFATRKSAATGAAASSSSGPTAGKAAAAGAKGSKAAAVPKDEDGDSLRSDLFTAKPKAPKSLPPPTDEDDEGLRDDLFSAKPKAGKAAPPQADADKDLLRSDLFTAKAKSSKTAPASPDEDEDKLRNDLFSAKPKVTSSEAKPAHKKSAGGAPLPAAAGKGRPKSAEPEGSDDDDGYGPSTSSAAPPLPKSKSRTRSGEVPDTAVGKDGPSRGTTSKGGSSTLELEQLRQRIAQLEVELADEQAAKADLSKKMQKYVDKIADLEDQLAEGDVAELYNQMKDMENKYQADVKELMERHLAEIAEMEEQHRAELARVKEEAASSVERGASAKDLRRLEAELREQEAALKARTAGLEAEQAAANAARKAAEAKLAEANKMVDDSLLVATKSQQENKALQEEVARLKRQLEDASMWDTSAAVAAATAASKAQRSSEEGEEVEELREKVQELQV</sequence>
<evidence type="ECO:0000313" key="4">
    <source>
        <dbReference type="EMBL" id="KXZ54203.1"/>
    </source>
</evidence>
<dbReference type="OrthoDB" id="540141at2759"/>
<feature type="region of interest" description="Disordered" evidence="2">
    <location>
        <begin position="739"/>
        <end position="765"/>
    </location>
</feature>
<dbReference type="EMBL" id="LSYV01000006">
    <property type="protein sequence ID" value="KXZ54203.1"/>
    <property type="molecule type" value="Genomic_DNA"/>
</dbReference>
<feature type="compositionally biased region" description="Acidic residues" evidence="2">
    <location>
        <begin position="226"/>
        <end position="235"/>
    </location>
</feature>
<feature type="compositionally biased region" description="Basic and acidic residues" evidence="2">
    <location>
        <begin position="355"/>
        <end position="364"/>
    </location>
</feature>
<feature type="compositionally biased region" description="Basic and acidic residues" evidence="2">
    <location>
        <begin position="756"/>
        <end position="765"/>
    </location>
</feature>
<feature type="compositionally biased region" description="Basic residues" evidence="2">
    <location>
        <begin position="262"/>
        <end position="272"/>
    </location>
</feature>
<feature type="compositionally biased region" description="Low complexity" evidence="2">
    <location>
        <begin position="396"/>
        <end position="408"/>
    </location>
</feature>
<feature type="domain" description="C2 NT-type" evidence="3">
    <location>
        <begin position="6"/>
        <end position="145"/>
    </location>
</feature>
<dbReference type="STRING" id="33097.A0A150GWQ9"/>
<dbReference type="Pfam" id="PF10358">
    <property type="entry name" value="NT-C2"/>
    <property type="match status" value="1"/>
</dbReference>
<feature type="compositionally biased region" description="Low complexity" evidence="2">
    <location>
        <begin position="465"/>
        <end position="476"/>
    </location>
</feature>
<dbReference type="Proteomes" id="UP000075714">
    <property type="component" value="Unassembled WGS sequence"/>
</dbReference>
<reference evidence="5" key="1">
    <citation type="journal article" date="2016" name="Nat. Commun.">
        <title>The Gonium pectorale genome demonstrates co-option of cell cycle regulation during the evolution of multicellularity.</title>
        <authorList>
            <person name="Hanschen E.R."/>
            <person name="Marriage T.N."/>
            <person name="Ferris P.J."/>
            <person name="Hamaji T."/>
            <person name="Toyoda A."/>
            <person name="Fujiyama A."/>
            <person name="Neme R."/>
            <person name="Noguchi H."/>
            <person name="Minakuchi Y."/>
            <person name="Suzuki M."/>
            <person name="Kawai-Toyooka H."/>
            <person name="Smith D.R."/>
            <person name="Sparks H."/>
            <person name="Anderson J."/>
            <person name="Bakaric R."/>
            <person name="Luria V."/>
            <person name="Karger A."/>
            <person name="Kirschner M.W."/>
            <person name="Durand P.M."/>
            <person name="Michod R.E."/>
            <person name="Nozaki H."/>
            <person name="Olson B.J."/>
        </authorList>
    </citation>
    <scope>NUCLEOTIDE SEQUENCE [LARGE SCALE GENOMIC DNA]</scope>
    <source>
        <strain evidence="5">NIES-2863</strain>
    </source>
</reference>
<name>A0A150GWQ9_GONPE</name>
<keyword evidence="5" id="KW-1185">Reference proteome</keyword>
<comment type="caution">
    <text evidence="4">The sequence shown here is derived from an EMBL/GenBank/DDBJ whole genome shotgun (WGS) entry which is preliminary data.</text>
</comment>